<name>A0A179DFZ1_9SPHI</name>
<protein>
    <recommendedName>
        <fullName evidence="1">DinB-like domain-containing protein</fullName>
    </recommendedName>
</protein>
<dbReference type="EMBL" id="LWHJ01000027">
    <property type="protein sequence ID" value="OAQ39620.1"/>
    <property type="molecule type" value="Genomic_DNA"/>
</dbReference>
<reference evidence="2 3" key="1">
    <citation type="submission" date="2016-04" db="EMBL/GenBank/DDBJ databases">
        <authorList>
            <person name="Evans L.H."/>
            <person name="Alamgir A."/>
            <person name="Owens N."/>
            <person name="Weber N.D."/>
            <person name="Virtaneva K."/>
            <person name="Barbian K."/>
            <person name="Babar A."/>
            <person name="Rosenke K."/>
        </authorList>
    </citation>
    <scope>NUCLEOTIDE SEQUENCE [LARGE SCALE GENOMIC DNA]</scope>
    <source>
        <strain evidence="2 3">CCM 8644</strain>
    </source>
</reference>
<evidence type="ECO:0000259" key="1">
    <source>
        <dbReference type="Pfam" id="PF12867"/>
    </source>
</evidence>
<dbReference type="InterPro" id="IPR034660">
    <property type="entry name" value="DinB/YfiT-like"/>
</dbReference>
<dbReference type="InterPro" id="IPR024775">
    <property type="entry name" value="DinB-like"/>
</dbReference>
<dbReference type="Gene3D" id="1.20.120.450">
    <property type="entry name" value="dinb family like domain"/>
    <property type="match status" value="1"/>
</dbReference>
<comment type="caution">
    <text evidence="2">The sequence shown here is derived from an EMBL/GenBank/DDBJ whole genome shotgun (WGS) entry which is preliminary data.</text>
</comment>
<accession>A0A179DFZ1</accession>
<dbReference type="OrthoDB" id="4295522at2"/>
<reference evidence="2 3" key="2">
    <citation type="submission" date="2016-06" db="EMBL/GenBank/DDBJ databases">
        <title>Pedobacter psychrophilus sp. nov., isolated from Antarctic fragmentary rock.</title>
        <authorList>
            <person name="Svec P."/>
        </authorList>
    </citation>
    <scope>NUCLEOTIDE SEQUENCE [LARGE SCALE GENOMIC DNA]</scope>
    <source>
        <strain evidence="2 3">CCM 8644</strain>
    </source>
</reference>
<proteinExistence type="predicted"/>
<keyword evidence="3" id="KW-1185">Reference proteome</keyword>
<dbReference type="AlphaFoldDB" id="A0A179DFZ1"/>
<dbReference type="STRING" id="1826909.A5893_08495"/>
<evidence type="ECO:0000313" key="2">
    <source>
        <dbReference type="EMBL" id="OAQ39620.1"/>
    </source>
</evidence>
<evidence type="ECO:0000313" key="3">
    <source>
        <dbReference type="Proteomes" id="UP000078459"/>
    </source>
</evidence>
<organism evidence="2 3">
    <name type="scientific">Pedobacter psychrophilus</name>
    <dbReference type="NCBI Taxonomy" id="1826909"/>
    <lineage>
        <taxon>Bacteria</taxon>
        <taxon>Pseudomonadati</taxon>
        <taxon>Bacteroidota</taxon>
        <taxon>Sphingobacteriia</taxon>
        <taxon>Sphingobacteriales</taxon>
        <taxon>Sphingobacteriaceae</taxon>
        <taxon>Pedobacter</taxon>
    </lineage>
</organism>
<dbReference type="Pfam" id="PF12867">
    <property type="entry name" value="DinB_2"/>
    <property type="match status" value="1"/>
</dbReference>
<sequence>MTKQFEIFRKTRIFALDYIKDLTTDQLNEIPKGFNNNIIWNLAHLISTPQAVCYYRLGLPIKVDENIFNNYRNGTLPQPFVNSHQIEEIKNLLIKNIDDLEQDYIDGLFHQSKSWTTKSGIELVTIEDNLKFLIWHDGTHIGVIMAMKKLVV</sequence>
<gene>
    <name evidence="2" type="ORF">A5893_08495</name>
</gene>
<dbReference type="SUPFAM" id="SSF109854">
    <property type="entry name" value="DinB/YfiT-like putative metalloenzymes"/>
    <property type="match status" value="1"/>
</dbReference>
<dbReference type="RefSeq" id="WP_068822236.1">
    <property type="nucleotide sequence ID" value="NZ_LWHJ01000027.1"/>
</dbReference>
<dbReference type="Proteomes" id="UP000078459">
    <property type="component" value="Unassembled WGS sequence"/>
</dbReference>
<feature type="domain" description="DinB-like" evidence="1">
    <location>
        <begin position="15"/>
        <end position="144"/>
    </location>
</feature>